<dbReference type="PANTHER" id="PTHR21043:SF0">
    <property type="entry name" value="MITOCHONDRIAL ASSEMBLY OF RIBOSOMAL LARGE SUBUNIT PROTEIN 1"/>
    <property type="match status" value="1"/>
</dbReference>
<comment type="caution">
    <text evidence="3">The sequence shown here is derived from an EMBL/GenBank/DDBJ whole genome shotgun (WGS) entry which is preliminary data.</text>
</comment>
<protein>
    <recommendedName>
        <fullName evidence="2">Ribosomal silencing factor RsfS</fullName>
    </recommendedName>
</protein>
<keyword evidence="4" id="KW-1185">Reference proteome</keyword>
<dbReference type="Gene3D" id="3.30.460.10">
    <property type="entry name" value="Beta Polymerase, domain 2"/>
    <property type="match status" value="1"/>
</dbReference>
<evidence type="ECO:0000313" key="3">
    <source>
        <dbReference type="EMBL" id="TPW34043.1"/>
    </source>
</evidence>
<dbReference type="Proteomes" id="UP000315037">
    <property type="component" value="Unassembled WGS sequence"/>
</dbReference>
<keyword evidence="2" id="KW-0963">Cytoplasm</keyword>
<dbReference type="SUPFAM" id="SSF81301">
    <property type="entry name" value="Nucleotidyltransferase"/>
    <property type="match status" value="1"/>
</dbReference>
<dbReference type="InterPro" id="IPR043519">
    <property type="entry name" value="NT_sf"/>
</dbReference>
<dbReference type="InterPro" id="IPR004394">
    <property type="entry name" value="Iojap/RsfS/C7orf30"/>
</dbReference>
<keyword evidence="2" id="KW-0678">Repressor</keyword>
<comment type="subcellular location">
    <subcellularLocation>
        <location evidence="2">Cytoplasm</location>
    </subcellularLocation>
</comment>
<dbReference type="GO" id="GO:0043023">
    <property type="term" value="F:ribosomal large subunit binding"/>
    <property type="evidence" value="ECO:0007669"/>
    <property type="project" value="TreeGrafter"/>
</dbReference>
<evidence type="ECO:0000256" key="1">
    <source>
        <dbReference type="ARBA" id="ARBA00010574"/>
    </source>
</evidence>
<dbReference type="Pfam" id="PF02410">
    <property type="entry name" value="RsfS"/>
    <property type="match status" value="1"/>
</dbReference>
<comment type="function">
    <text evidence="2">Functions as a ribosomal silencing factor. Interacts with ribosomal protein uL14 (rplN), blocking formation of intersubunit bridge B8. Prevents association of the 30S and 50S ribosomal subunits and the formation of functional ribosomes, thus repressing translation.</text>
</comment>
<dbReference type="GO" id="GO:0005737">
    <property type="term" value="C:cytoplasm"/>
    <property type="evidence" value="ECO:0007669"/>
    <property type="project" value="UniProtKB-SubCell"/>
</dbReference>
<dbReference type="PANTHER" id="PTHR21043">
    <property type="entry name" value="IOJAP SUPERFAMILY ORTHOLOG"/>
    <property type="match status" value="1"/>
</dbReference>
<organism evidence="3 4">
    <name type="scientific">Oecophyllibacter saccharovorans</name>
    <dbReference type="NCBI Taxonomy" id="2558360"/>
    <lineage>
        <taxon>Bacteria</taxon>
        <taxon>Pseudomonadati</taxon>
        <taxon>Pseudomonadota</taxon>
        <taxon>Alphaproteobacteria</taxon>
        <taxon>Acetobacterales</taxon>
        <taxon>Acetobacteraceae</taxon>
        <taxon>Oecophyllibacter</taxon>
    </lineage>
</organism>
<keyword evidence="2" id="KW-0810">Translation regulation</keyword>
<dbReference type="GO" id="GO:0042256">
    <property type="term" value="P:cytosolic ribosome assembly"/>
    <property type="evidence" value="ECO:0007669"/>
    <property type="project" value="UniProtKB-UniRule"/>
</dbReference>
<comment type="similarity">
    <text evidence="1 2">Belongs to the Iojap/RsfS family.</text>
</comment>
<sequence>MKNGIEITGTPAGMTREEALTGLLKIIVESLEEDKAEDVVIMDLSGRASFTERMVIATGLSERQMSAMAQHLERKLKEAGYGYGETEGAQGSDWVLMDAGDVVVNLFMPESRELYALERMWGHEFDQADEEVAIGSAHTKGQRRSS</sequence>
<reference evidence="3 4" key="1">
    <citation type="submission" date="2019-03" db="EMBL/GenBank/DDBJ databases">
        <title>The complete genome sequence of Neokomagataea sp. Jb2 NBRC113641.</title>
        <authorList>
            <person name="Chua K.-O."/>
            <person name="Chan K.-G."/>
            <person name="See-Too W.-S."/>
        </authorList>
    </citation>
    <scope>NUCLEOTIDE SEQUENCE [LARGE SCALE GENOMIC DNA]</scope>
    <source>
        <strain evidence="3 4">Jb2</strain>
    </source>
</reference>
<proteinExistence type="inferred from homology"/>
<dbReference type="EMBL" id="SORZ01000002">
    <property type="protein sequence ID" value="TPW34043.1"/>
    <property type="molecule type" value="Genomic_DNA"/>
</dbReference>
<comment type="subunit">
    <text evidence="2">Interacts with ribosomal protein uL14 (rplN).</text>
</comment>
<evidence type="ECO:0000256" key="2">
    <source>
        <dbReference type="HAMAP-Rule" id="MF_01477"/>
    </source>
</evidence>
<dbReference type="GO" id="GO:0090071">
    <property type="term" value="P:negative regulation of ribosome biogenesis"/>
    <property type="evidence" value="ECO:0007669"/>
    <property type="project" value="UniProtKB-UniRule"/>
</dbReference>
<dbReference type="NCBIfam" id="TIGR00090">
    <property type="entry name" value="rsfS_iojap_ybeB"/>
    <property type="match status" value="1"/>
</dbReference>
<dbReference type="RefSeq" id="WP_165600721.1">
    <property type="nucleotide sequence ID" value="NZ_SORZ01000002.1"/>
</dbReference>
<name>A0A506ULJ8_9PROT</name>
<dbReference type="AlphaFoldDB" id="A0A506ULJ8"/>
<evidence type="ECO:0000313" key="4">
    <source>
        <dbReference type="Proteomes" id="UP000315037"/>
    </source>
</evidence>
<gene>
    <name evidence="2 3" type="primary">rsfS</name>
    <name evidence="3" type="ORF">E3202_05680</name>
</gene>
<dbReference type="HAMAP" id="MF_01477">
    <property type="entry name" value="Iojap_RsfS"/>
    <property type="match status" value="1"/>
</dbReference>
<dbReference type="GO" id="GO:0017148">
    <property type="term" value="P:negative regulation of translation"/>
    <property type="evidence" value="ECO:0007669"/>
    <property type="project" value="UniProtKB-UniRule"/>
</dbReference>
<accession>A0A506ULJ8</accession>